<protein>
    <submittedName>
        <fullName evidence="3">RING domain</fullName>
    </submittedName>
</protein>
<evidence type="ECO:0000313" key="3">
    <source>
        <dbReference type="EMBL" id="KAK6589653.1"/>
    </source>
</evidence>
<dbReference type="GO" id="GO:0061630">
    <property type="term" value="F:ubiquitin protein ligase activity"/>
    <property type="evidence" value="ECO:0007669"/>
    <property type="project" value="UniProtKB-EC"/>
</dbReference>
<dbReference type="GO" id="GO:0008270">
    <property type="term" value="F:zinc ion binding"/>
    <property type="evidence" value="ECO:0007669"/>
    <property type="project" value="UniProtKB-KW"/>
</dbReference>
<dbReference type="InterPro" id="IPR013083">
    <property type="entry name" value="Znf_RING/FYVE/PHD"/>
</dbReference>
<dbReference type="Pfam" id="PF13920">
    <property type="entry name" value="zf-C3HC4_3"/>
    <property type="match status" value="1"/>
</dbReference>
<keyword evidence="4" id="KW-1185">Reference proteome</keyword>
<dbReference type="PANTHER" id="PTHR22996:SF0">
    <property type="entry name" value="RE60872P-RELATED"/>
    <property type="match status" value="1"/>
</dbReference>
<organism evidence="3 4">
    <name type="scientific">Cryptosporidium xiaoi</name>
    <dbReference type="NCBI Taxonomy" id="659607"/>
    <lineage>
        <taxon>Eukaryota</taxon>
        <taxon>Sar</taxon>
        <taxon>Alveolata</taxon>
        <taxon>Apicomplexa</taxon>
        <taxon>Conoidasida</taxon>
        <taxon>Coccidia</taxon>
        <taxon>Eucoccidiorida</taxon>
        <taxon>Eimeriorina</taxon>
        <taxon>Cryptosporidiidae</taxon>
        <taxon>Cryptosporidium</taxon>
    </lineage>
</organism>
<evidence type="ECO:0000313" key="4">
    <source>
        <dbReference type="Proteomes" id="UP001311799"/>
    </source>
</evidence>
<keyword evidence="1" id="KW-0863">Zinc-finger</keyword>
<keyword evidence="1" id="KW-0479">Metal-binding</keyword>
<accession>A0AAV9XYJ9</accession>
<dbReference type="EMBL" id="JAWDEY010000011">
    <property type="protein sequence ID" value="KAK6589653.1"/>
    <property type="molecule type" value="Genomic_DNA"/>
</dbReference>
<evidence type="ECO:0000256" key="1">
    <source>
        <dbReference type="PROSITE-ProRule" id="PRU00175"/>
    </source>
</evidence>
<dbReference type="AlphaFoldDB" id="A0AAV9XYJ9"/>
<dbReference type="GO" id="GO:0016567">
    <property type="term" value="P:protein ubiquitination"/>
    <property type="evidence" value="ECO:0007669"/>
    <property type="project" value="TreeGrafter"/>
</dbReference>
<proteinExistence type="predicted"/>
<dbReference type="SUPFAM" id="SSF57850">
    <property type="entry name" value="RING/U-box"/>
    <property type="match status" value="1"/>
</dbReference>
<sequence>MGNIVSGSRNNTENHPIREQRTVVVDRSNQEYIISSVPEGRYLPNGDFYNQDKRFINISKSRAIQNLCHINGQTINYFPAENELVFEYDCIMDSLLKIYNNEALTLDENIVLNNNPIYKKEILKSLRKNITLNLKDINLSKEFVLELKPIGVESCKHKTKHLEPQSNKNYNNLDSNYTTQLTFCRQITESESNNTRDKRINTNKIEIRRQCVIYKGKAFEIRNVYGLSSNSKESANSQILEDRTNNKNKHESESCVVCLTNYRETILLPCRHACLCSDCSKMLLKMAHDCPICRSQIHSIVNIEGNK</sequence>
<dbReference type="Gene3D" id="3.30.40.10">
    <property type="entry name" value="Zinc/RING finger domain, C3HC4 (zinc finger)"/>
    <property type="match status" value="1"/>
</dbReference>
<name>A0AAV9XYJ9_9CRYT</name>
<dbReference type="SMART" id="SM00184">
    <property type="entry name" value="RING"/>
    <property type="match status" value="1"/>
</dbReference>
<comment type="caution">
    <text evidence="3">The sequence shown here is derived from an EMBL/GenBank/DDBJ whole genome shotgun (WGS) entry which is preliminary data.</text>
</comment>
<feature type="domain" description="RING-type" evidence="2">
    <location>
        <begin position="255"/>
        <end position="294"/>
    </location>
</feature>
<dbReference type="InterPro" id="IPR045194">
    <property type="entry name" value="MGRN1/RNF157-like"/>
</dbReference>
<dbReference type="PROSITE" id="PS50089">
    <property type="entry name" value="ZF_RING_2"/>
    <property type="match status" value="1"/>
</dbReference>
<reference evidence="3 4" key="1">
    <citation type="submission" date="2023-10" db="EMBL/GenBank/DDBJ databases">
        <title>Comparative genomics analysis reveals potential genetic determinants of host preference in Cryptosporidium xiaoi.</title>
        <authorList>
            <person name="Xiao L."/>
            <person name="Li J."/>
        </authorList>
    </citation>
    <scope>NUCLEOTIDE SEQUENCE [LARGE SCALE GENOMIC DNA]</scope>
    <source>
        <strain evidence="3 4">52996</strain>
    </source>
</reference>
<evidence type="ECO:0000259" key="2">
    <source>
        <dbReference type="PROSITE" id="PS50089"/>
    </source>
</evidence>
<dbReference type="PANTHER" id="PTHR22996">
    <property type="entry name" value="MAHOGUNIN"/>
    <property type="match status" value="1"/>
</dbReference>
<gene>
    <name evidence="3" type="ORF">RS030_1110</name>
</gene>
<dbReference type="InterPro" id="IPR001841">
    <property type="entry name" value="Znf_RING"/>
</dbReference>
<dbReference type="Proteomes" id="UP001311799">
    <property type="component" value="Unassembled WGS sequence"/>
</dbReference>
<keyword evidence="1" id="KW-0862">Zinc</keyword>